<name>A0A0C3ES38_9AGAM</name>
<feature type="domain" description="Fungal-type protein kinase" evidence="1">
    <location>
        <begin position="3"/>
        <end position="70"/>
    </location>
</feature>
<dbReference type="Proteomes" id="UP000053989">
    <property type="component" value="Unassembled WGS sequence"/>
</dbReference>
<dbReference type="HOGENOM" id="CLU_2747137_0_0_1"/>
<dbReference type="EMBL" id="KN822004">
    <property type="protein sequence ID" value="KIM70939.1"/>
    <property type="molecule type" value="Genomic_DNA"/>
</dbReference>
<evidence type="ECO:0000259" key="1">
    <source>
        <dbReference type="Pfam" id="PF17667"/>
    </source>
</evidence>
<dbReference type="InterPro" id="IPR040976">
    <property type="entry name" value="Pkinase_fungal"/>
</dbReference>
<proteinExistence type="predicted"/>
<feature type="non-terminal residue" evidence="2">
    <location>
        <position position="1"/>
    </location>
</feature>
<sequence>RAYKIICWIFYNFVLHGWGTICWHVCYDQKDYVIKDSWTHESCLNHEVDILAKIRGSKGVPQLIAAWTVQI</sequence>
<evidence type="ECO:0000313" key="3">
    <source>
        <dbReference type="Proteomes" id="UP000053989"/>
    </source>
</evidence>
<dbReference type="OrthoDB" id="2681190at2759"/>
<feature type="non-terminal residue" evidence="2">
    <location>
        <position position="71"/>
    </location>
</feature>
<protein>
    <recommendedName>
        <fullName evidence="1">Fungal-type protein kinase domain-containing protein</fullName>
    </recommendedName>
</protein>
<accession>A0A0C3ES38</accession>
<organism evidence="2 3">
    <name type="scientific">Scleroderma citrinum Foug A</name>
    <dbReference type="NCBI Taxonomy" id="1036808"/>
    <lineage>
        <taxon>Eukaryota</taxon>
        <taxon>Fungi</taxon>
        <taxon>Dikarya</taxon>
        <taxon>Basidiomycota</taxon>
        <taxon>Agaricomycotina</taxon>
        <taxon>Agaricomycetes</taxon>
        <taxon>Agaricomycetidae</taxon>
        <taxon>Boletales</taxon>
        <taxon>Sclerodermatineae</taxon>
        <taxon>Sclerodermataceae</taxon>
        <taxon>Scleroderma</taxon>
    </lineage>
</organism>
<reference evidence="3" key="2">
    <citation type="submission" date="2015-01" db="EMBL/GenBank/DDBJ databases">
        <title>Evolutionary Origins and Diversification of the Mycorrhizal Mutualists.</title>
        <authorList>
            <consortium name="DOE Joint Genome Institute"/>
            <consortium name="Mycorrhizal Genomics Consortium"/>
            <person name="Kohler A."/>
            <person name="Kuo A."/>
            <person name="Nagy L.G."/>
            <person name="Floudas D."/>
            <person name="Copeland A."/>
            <person name="Barry K.W."/>
            <person name="Cichocki N."/>
            <person name="Veneault-Fourrey C."/>
            <person name="LaButti K."/>
            <person name="Lindquist E.A."/>
            <person name="Lipzen A."/>
            <person name="Lundell T."/>
            <person name="Morin E."/>
            <person name="Murat C."/>
            <person name="Riley R."/>
            <person name="Ohm R."/>
            <person name="Sun H."/>
            <person name="Tunlid A."/>
            <person name="Henrissat B."/>
            <person name="Grigoriev I.V."/>
            <person name="Hibbett D.S."/>
            <person name="Martin F."/>
        </authorList>
    </citation>
    <scope>NUCLEOTIDE SEQUENCE [LARGE SCALE GENOMIC DNA]</scope>
    <source>
        <strain evidence="3">Foug A</strain>
    </source>
</reference>
<keyword evidence="3" id="KW-1185">Reference proteome</keyword>
<evidence type="ECO:0000313" key="2">
    <source>
        <dbReference type="EMBL" id="KIM70939.1"/>
    </source>
</evidence>
<reference evidence="2 3" key="1">
    <citation type="submission" date="2014-04" db="EMBL/GenBank/DDBJ databases">
        <authorList>
            <consortium name="DOE Joint Genome Institute"/>
            <person name="Kuo A."/>
            <person name="Kohler A."/>
            <person name="Nagy L.G."/>
            <person name="Floudas D."/>
            <person name="Copeland A."/>
            <person name="Barry K.W."/>
            <person name="Cichocki N."/>
            <person name="Veneault-Fourrey C."/>
            <person name="LaButti K."/>
            <person name="Lindquist E.A."/>
            <person name="Lipzen A."/>
            <person name="Lundell T."/>
            <person name="Morin E."/>
            <person name="Murat C."/>
            <person name="Sun H."/>
            <person name="Tunlid A."/>
            <person name="Henrissat B."/>
            <person name="Grigoriev I.V."/>
            <person name="Hibbett D.S."/>
            <person name="Martin F."/>
            <person name="Nordberg H.P."/>
            <person name="Cantor M.N."/>
            <person name="Hua S.X."/>
        </authorList>
    </citation>
    <scope>NUCLEOTIDE SEQUENCE [LARGE SCALE GENOMIC DNA]</scope>
    <source>
        <strain evidence="2 3">Foug A</strain>
    </source>
</reference>
<dbReference type="InParanoid" id="A0A0C3ES38"/>
<gene>
    <name evidence="2" type="ORF">SCLCIDRAFT_87678</name>
</gene>
<dbReference type="AlphaFoldDB" id="A0A0C3ES38"/>
<dbReference type="Pfam" id="PF17667">
    <property type="entry name" value="Pkinase_fungal"/>
    <property type="match status" value="1"/>
</dbReference>